<dbReference type="RefSeq" id="WP_163680019.1">
    <property type="nucleotide sequence ID" value="NZ_JAAIYP010000038.1"/>
</dbReference>
<dbReference type="InterPro" id="IPR036869">
    <property type="entry name" value="J_dom_sf"/>
</dbReference>
<gene>
    <name evidence="3" type="ORF">G4223_12465</name>
</gene>
<feature type="region of interest" description="Disordered" evidence="1">
    <location>
        <begin position="122"/>
        <end position="143"/>
    </location>
</feature>
<dbReference type="AlphaFoldDB" id="A0A7C9QUJ4"/>
<evidence type="ECO:0000256" key="1">
    <source>
        <dbReference type="SAM" id="MobiDB-lite"/>
    </source>
</evidence>
<dbReference type="Gene3D" id="1.10.287.110">
    <property type="entry name" value="DnaJ domain"/>
    <property type="match status" value="1"/>
</dbReference>
<accession>A0A7C9QUJ4</accession>
<evidence type="ECO:0000259" key="2">
    <source>
        <dbReference type="PROSITE" id="PS50076"/>
    </source>
</evidence>
<name>A0A7C9QUJ4_9PROT</name>
<keyword evidence="4" id="KW-1185">Reference proteome</keyword>
<evidence type="ECO:0000313" key="3">
    <source>
        <dbReference type="EMBL" id="NFV80925.1"/>
    </source>
</evidence>
<feature type="compositionally biased region" description="Pro residues" evidence="1">
    <location>
        <begin position="128"/>
        <end position="141"/>
    </location>
</feature>
<dbReference type="PROSITE" id="PS50076">
    <property type="entry name" value="DNAJ_2"/>
    <property type="match status" value="1"/>
</dbReference>
<reference evidence="3 4" key="1">
    <citation type="submission" date="2020-02" db="EMBL/GenBank/DDBJ databases">
        <authorList>
            <person name="Dziuba M."/>
            <person name="Kuznetsov B."/>
            <person name="Mardanov A."/>
            <person name="Ravin N."/>
            <person name="Grouzdev D."/>
        </authorList>
    </citation>
    <scope>NUCLEOTIDE SEQUENCE [LARGE SCALE GENOMIC DNA]</scope>
    <source>
        <strain evidence="3 4">SpK</strain>
    </source>
</reference>
<feature type="domain" description="J" evidence="2">
    <location>
        <begin position="179"/>
        <end position="232"/>
    </location>
</feature>
<evidence type="ECO:0000313" key="4">
    <source>
        <dbReference type="Proteomes" id="UP000480684"/>
    </source>
</evidence>
<proteinExistence type="predicted"/>
<comment type="caution">
    <text evidence="3">The sequence shown here is derived from an EMBL/GenBank/DDBJ whole genome shotgun (WGS) entry which is preliminary data.</text>
</comment>
<dbReference type="Proteomes" id="UP000480684">
    <property type="component" value="Unassembled WGS sequence"/>
</dbReference>
<sequence length="232" mass="25254">MTNASPPASGTVKHSYTIPCASAFRDAVEALAARHRVNVGDIARSVLLVMPSPVIAAFADPGEPPAGDRETVILKSGPAEGRPWRRKPRLQIRMAPGFEVSFIRRALALALAMDSGSMVLKLEDPNARPEPPPPPPPPPPATEVNHAIEAATEEVERLKAIVSVLAFDPLPHGISSRDEALHVLGFPPGSRPDKRTIRARFRMLATIHHPDSHYGSHHRMSQLNQAMEFLRD</sequence>
<dbReference type="InterPro" id="IPR001623">
    <property type="entry name" value="DnaJ_domain"/>
</dbReference>
<dbReference type="EMBL" id="JAAIYP010000038">
    <property type="protein sequence ID" value="NFV80925.1"/>
    <property type="molecule type" value="Genomic_DNA"/>
</dbReference>
<protein>
    <submittedName>
        <fullName evidence="3">J domain-containing protein</fullName>
    </submittedName>
</protein>
<organism evidence="3 4">
    <name type="scientific">Magnetospirillum aberrantis SpK</name>
    <dbReference type="NCBI Taxonomy" id="908842"/>
    <lineage>
        <taxon>Bacteria</taxon>
        <taxon>Pseudomonadati</taxon>
        <taxon>Pseudomonadota</taxon>
        <taxon>Alphaproteobacteria</taxon>
        <taxon>Rhodospirillales</taxon>
        <taxon>Rhodospirillaceae</taxon>
        <taxon>Magnetospirillum</taxon>
    </lineage>
</organism>
<dbReference type="SUPFAM" id="SSF46565">
    <property type="entry name" value="Chaperone J-domain"/>
    <property type="match status" value="1"/>
</dbReference>